<dbReference type="InterPro" id="IPR011042">
    <property type="entry name" value="6-blade_b-propeller_TolB-like"/>
</dbReference>
<dbReference type="Proteomes" id="UP000507470">
    <property type="component" value="Unassembled WGS sequence"/>
</dbReference>
<evidence type="ECO:0000313" key="2">
    <source>
        <dbReference type="Proteomes" id="UP000507470"/>
    </source>
</evidence>
<dbReference type="SUPFAM" id="SSF101898">
    <property type="entry name" value="NHL repeat"/>
    <property type="match status" value="1"/>
</dbReference>
<gene>
    <name evidence="1" type="ORF">MCOR_26126</name>
</gene>
<evidence type="ECO:0008006" key="3">
    <source>
        <dbReference type="Google" id="ProtNLM"/>
    </source>
</evidence>
<dbReference type="Gene3D" id="1.10.287.370">
    <property type="match status" value="1"/>
</dbReference>
<dbReference type="InterPro" id="IPR009053">
    <property type="entry name" value="Prefoldin"/>
</dbReference>
<sequence>MKQLSEILKQVKSSASVQLLENDMKDVRENLDDAIKYLKTRICTINTQKTKAVEKIRQMRKSIDDYLNRLERKIFNDLESKHSKLKTIMNTIVQQMEQQSSQLDQMHRKFIKLTQHAPELQMYIGLREIEKSTSQTANYIEDSKADGHLNDKNLEANIASALQSILQDVKSFGEVNIITTFPIFKEKTSKKYEDRNLVSIFQGIEKIRPSLMRRLTIPEDMKSVNIWSCFVLPGGKLNIYDYNKIRLLLFSIDGIFIREVVAFTENIPVDACHVGKDVVSVALGSANQTVCFDVEKNKITKTFELSHDCDAVASDGHQMVISSIEKSTIVNLKDMSLTILESFGTNRIAVFKGNIYGTISYENKIFCYKTTGEPLWIFKHQDIRFLQGLTLDKNGFVYIASRGNNSIVVVSPDGKTCKTILSEADGVHSPYAIDINRETGLMLVSIEIRNDSDCVSYDSA</sequence>
<name>A0A6J8C8J0_MYTCO</name>
<dbReference type="AlphaFoldDB" id="A0A6J8C8J0"/>
<protein>
    <recommendedName>
        <fullName evidence="3">TRIM2_3</fullName>
    </recommendedName>
</protein>
<dbReference type="EMBL" id="CACVKT020004663">
    <property type="protein sequence ID" value="CAC5391087.1"/>
    <property type="molecule type" value="Genomic_DNA"/>
</dbReference>
<evidence type="ECO:0000313" key="1">
    <source>
        <dbReference type="EMBL" id="CAC5391087.1"/>
    </source>
</evidence>
<dbReference type="Gene3D" id="2.120.10.30">
    <property type="entry name" value="TolB, C-terminal domain"/>
    <property type="match status" value="1"/>
</dbReference>
<reference evidence="1 2" key="1">
    <citation type="submission" date="2020-06" db="EMBL/GenBank/DDBJ databases">
        <authorList>
            <person name="Li R."/>
            <person name="Bekaert M."/>
        </authorList>
    </citation>
    <scope>NUCLEOTIDE SEQUENCE [LARGE SCALE GENOMIC DNA]</scope>
    <source>
        <strain evidence="2">wild</strain>
    </source>
</reference>
<organism evidence="1 2">
    <name type="scientific">Mytilus coruscus</name>
    <name type="common">Sea mussel</name>
    <dbReference type="NCBI Taxonomy" id="42192"/>
    <lineage>
        <taxon>Eukaryota</taxon>
        <taxon>Metazoa</taxon>
        <taxon>Spiralia</taxon>
        <taxon>Lophotrochozoa</taxon>
        <taxon>Mollusca</taxon>
        <taxon>Bivalvia</taxon>
        <taxon>Autobranchia</taxon>
        <taxon>Pteriomorphia</taxon>
        <taxon>Mytilida</taxon>
        <taxon>Mytiloidea</taxon>
        <taxon>Mytilidae</taxon>
        <taxon>Mytilinae</taxon>
        <taxon>Mytilus</taxon>
    </lineage>
</organism>
<proteinExistence type="predicted"/>
<accession>A0A6J8C8J0</accession>
<keyword evidence="2" id="KW-1185">Reference proteome</keyword>